<keyword evidence="2" id="KW-1185">Reference proteome</keyword>
<evidence type="ECO:0000313" key="2">
    <source>
        <dbReference type="Proteomes" id="UP000550707"/>
    </source>
</evidence>
<accession>A0A7J8FSM5</accession>
<dbReference type="InParanoid" id="A0A7J8FSM5"/>
<comment type="caution">
    <text evidence="1">The sequence shown here is derived from an EMBL/GenBank/DDBJ whole genome shotgun (WGS) entry which is preliminary data.</text>
</comment>
<proteinExistence type="predicted"/>
<sequence>MPVTCIWEAVGQISAGARSASFHDLHNSVRMPAYPALGFLGPTTPAHCHKRSGPPFEDQKLMSILSTEWAVLFKGGFFSLPHQCFQEEEVVGIYSTSIWTRPSIPTLLRRQKKLQSPGEGCSHQVRVRVAVTR</sequence>
<dbReference type="AlphaFoldDB" id="A0A7J8FSM5"/>
<dbReference type="EMBL" id="JACASF010000011">
    <property type="protein sequence ID" value="KAF6450581.1"/>
    <property type="molecule type" value="Genomic_DNA"/>
</dbReference>
<protein>
    <submittedName>
        <fullName evidence="1">Uncharacterized protein</fullName>
    </submittedName>
</protein>
<dbReference type="Proteomes" id="UP000550707">
    <property type="component" value="Unassembled WGS sequence"/>
</dbReference>
<name>A0A7J8FSM5_MOLMO</name>
<reference evidence="1 2" key="1">
    <citation type="journal article" date="2020" name="Nature">
        <title>Six reference-quality genomes reveal evolution of bat adaptations.</title>
        <authorList>
            <person name="Jebb D."/>
            <person name="Huang Z."/>
            <person name="Pippel M."/>
            <person name="Hughes G.M."/>
            <person name="Lavrichenko K."/>
            <person name="Devanna P."/>
            <person name="Winkler S."/>
            <person name="Jermiin L.S."/>
            <person name="Skirmuntt E.C."/>
            <person name="Katzourakis A."/>
            <person name="Burkitt-Gray L."/>
            <person name="Ray D.A."/>
            <person name="Sullivan K.A.M."/>
            <person name="Roscito J.G."/>
            <person name="Kirilenko B.M."/>
            <person name="Davalos L.M."/>
            <person name="Corthals A.P."/>
            <person name="Power M.L."/>
            <person name="Jones G."/>
            <person name="Ransome R.D."/>
            <person name="Dechmann D.K.N."/>
            <person name="Locatelli A.G."/>
            <person name="Puechmaille S.J."/>
            <person name="Fedrigo O."/>
            <person name="Jarvis E.D."/>
            <person name="Hiller M."/>
            <person name="Vernes S.C."/>
            <person name="Myers E.W."/>
            <person name="Teeling E.C."/>
        </authorList>
    </citation>
    <scope>NUCLEOTIDE SEQUENCE [LARGE SCALE GENOMIC DNA]</scope>
    <source>
        <strain evidence="1">MMolMol1</strain>
        <tissue evidence="1">Muscle</tissue>
    </source>
</reference>
<organism evidence="1 2">
    <name type="scientific">Molossus molossus</name>
    <name type="common">Pallas' mastiff bat</name>
    <name type="synonym">Vespertilio molossus</name>
    <dbReference type="NCBI Taxonomy" id="27622"/>
    <lineage>
        <taxon>Eukaryota</taxon>
        <taxon>Metazoa</taxon>
        <taxon>Chordata</taxon>
        <taxon>Craniata</taxon>
        <taxon>Vertebrata</taxon>
        <taxon>Euteleostomi</taxon>
        <taxon>Mammalia</taxon>
        <taxon>Eutheria</taxon>
        <taxon>Laurasiatheria</taxon>
        <taxon>Chiroptera</taxon>
        <taxon>Yangochiroptera</taxon>
        <taxon>Molossidae</taxon>
        <taxon>Molossus</taxon>
    </lineage>
</organism>
<evidence type="ECO:0000313" key="1">
    <source>
        <dbReference type="EMBL" id="KAF6450581.1"/>
    </source>
</evidence>
<gene>
    <name evidence="1" type="ORF">HJG59_008438</name>
</gene>